<dbReference type="NCBIfam" id="TIGR00360">
    <property type="entry name" value="ComEC_N-term"/>
    <property type="match status" value="1"/>
</dbReference>
<accession>A0A069RDD4</accession>
<evidence type="ECO:0000313" key="8">
    <source>
        <dbReference type="EMBL" id="KDR95051.1"/>
    </source>
</evidence>
<feature type="transmembrane region" description="Helical" evidence="6">
    <location>
        <begin position="12"/>
        <end position="31"/>
    </location>
</feature>
<proteinExistence type="predicted"/>
<keyword evidence="5 6" id="KW-0472">Membrane</keyword>
<feature type="domain" description="ComEC/Rec2-related protein" evidence="7">
    <location>
        <begin position="159"/>
        <end position="414"/>
    </location>
</feature>
<evidence type="ECO:0000256" key="2">
    <source>
        <dbReference type="ARBA" id="ARBA00022475"/>
    </source>
</evidence>
<sequence length="428" mass="47916">MSKWVKFMRRPIAAIFMLCVIFSAVYTNVFVDLNEAFESGRVQVQGTVSKVVRGEKYDQYAVGRYIIMDFSRDFSLDAGDIVILRGEVRSPNAFSDAAEFDYGRYLRSKGYVGVIYPASIDVVGVDKGLVHYCSLVKKSLYRNIGMAFSRPEGGLVKGMIFGDKGDIGEDIRDVFSRMGIMHMFAVSGMHVGIVYFIIMIFLKNTGDFARTVAAAVFLLLYSCICDFTPSVTRASIFFILMGVAYLLRREYDVMCSLCAVGILLVLENMYVIYDISFQLSFAAVMSISSFYRPVQSVVRIRPVSISLAVSILTWPIIYWNFGIVSIVSPVTNLLTVPLLPFAMGFSMIAASLAYISLAVASIPAFMASAVLRYYVWISKCLDGFEYSSIYFESASVKLVVIYYALMAYYIMYIEVKSVKEQENAAKGY</sequence>
<feature type="transmembrane region" description="Helical" evidence="6">
    <location>
        <begin position="394"/>
        <end position="413"/>
    </location>
</feature>
<feature type="transmembrane region" description="Helical" evidence="6">
    <location>
        <begin position="303"/>
        <end position="321"/>
    </location>
</feature>
<dbReference type="EMBL" id="JJMM01000011">
    <property type="protein sequence ID" value="KDR95051.1"/>
    <property type="molecule type" value="Genomic_DNA"/>
</dbReference>
<evidence type="ECO:0000256" key="4">
    <source>
        <dbReference type="ARBA" id="ARBA00022989"/>
    </source>
</evidence>
<gene>
    <name evidence="8" type="ORF">CLIT_11c00800</name>
</gene>
<dbReference type="InterPro" id="IPR052159">
    <property type="entry name" value="Competence_DNA_uptake"/>
</dbReference>
<feature type="transmembrane region" description="Helical" evidence="6">
    <location>
        <begin position="180"/>
        <end position="202"/>
    </location>
</feature>
<comment type="subcellular location">
    <subcellularLocation>
        <location evidence="1">Cell membrane</location>
        <topology evidence="1">Multi-pass membrane protein</topology>
    </subcellularLocation>
</comment>
<evidence type="ECO:0000256" key="3">
    <source>
        <dbReference type="ARBA" id="ARBA00022692"/>
    </source>
</evidence>
<dbReference type="Pfam" id="PF03772">
    <property type="entry name" value="Competence"/>
    <property type="match status" value="1"/>
</dbReference>
<dbReference type="OrthoDB" id="9761531at2"/>
<evidence type="ECO:0000256" key="5">
    <source>
        <dbReference type="ARBA" id="ARBA00023136"/>
    </source>
</evidence>
<feature type="transmembrane region" description="Helical" evidence="6">
    <location>
        <begin position="231"/>
        <end position="247"/>
    </location>
</feature>
<evidence type="ECO:0000259" key="7">
    <source>
        <dbReference type="Pfam" id="PF03772"/>
    </source>
</evidence>
<evidence type="ECO:0000313" key="9">
    <source>
        <dbReference type="Proteomes" id="UP000027946"/>
    </source>
</evidence>
<organism evidence="8 9">
    <name type="scientific">Peptoclostridium litorale DSM 5388</name>
    <dbReference type="NCBI Taxonomy" id="1121324"/>
    <lineage>
        <taxon>Bacteria</taxon>
        <taxon>Bacillati</taxon>
        <taxon>Bacillota</taxon>
        <taxon>Clostridia</taxon>
        <taxon>Peptostreptococcales</taxon>
        <taxon>Peptoclostridiaceae</taxon>
        <taxon>Peptoclostridium</taxon>
    </lineage>
</organism>
<dbReference type="PANTHER" id="PTHR30619">
    <property type="entry name" value="DNA INTERNALIZATION/COMPETENCE PROTEIN COMEC/REC2"/>
    <property type="match status" value="1"/>
</dbReference>
<dbReference type="InterPro" id="IPR004477">
    <property type="entry name" value="ComEC_N"/>
</dbReference>
<protein>
    <submittedName>
        <fullName evidence="8">Putative membrane protein</fullName>
    </submittedName>
</protein>
<evidence type="ECO:0000256" key="1">
    <source>
        <dbReference type="ARBA" id="ARBA00004651"/>
    </source>
</evidence>
<keyword evidence="9" id="KW-1185">Reference proteome</keyword>
<feature type="transmembrane region" description="Helical" evidence="6">
    <location>
        <begin position="341"/>
        <end position="374"/>
    </location>
</feature>
<dbReference type="Proteomes" id="UP000027946">
    <property type="component" value="Unassembled WGS sequence"/>
</dbReference>
<keyword evidence="2" id="KW-1003">Cell membrane</keyword>
<dbReference type="eggNOG" id="COG0658">
    <property type="taxonomic scope" value="Bacteria"/>
</dbReference>
<dbReference type="PANTHER" id="PTHR30619:SF1">
    <property type="entry name" value="RECOMBINATION PROTEIN 2"/>
    <property type="match status" value="1"/>
</dbReference>
<dbReference type="GO" id="GO:0005886">
    <property type="term" value="C:plasma membrane"/>
    <property type="evidence" value="ECO:0007669"/>
    <property type="project" value="UniProtKB-SubCell"/>
</dbReference>
<name>A0A069RDD4_PEPLI</name>
<comment type="caution">
    <text evidence="8">The sequence shown here is derived from an EMBL/GenBank/DDBJ whole genome shotgun (WGS) entry which is preliminary data.</text>
</comment>
<dbReference type="STRING" id="1121324.CLIT_11c00800"/>
<evidence type="ECO:0000256" key="6">
    <source>
        <dbReference type="SAM" id="Phobius"/>
    </source>
</evidence>
<dbReference type="AlphaFoldDB" id="A0A069RDD4"/>
<dbReference type="RefSeq" id="WP_038264933.1">
    <property type="nucleotide sequence ID" value="NZ_FSRH01000002.1"/>
</dbReference>
<keyword evidence="3 6" id="KW-0812">Transmembrane</keyword>
<feature type="transmembrane region" description="Helical" evidence="6">
    <location>
        <begin position="270"/>
        <end position="291"/>
    </location>
</feature>
<reference evidence="8 9" key="1">
    <citation type="submission" date="2014-03" db="EMBL/GenBank/DDBJ databases">
        <title>Genome sequence of Clostridium litorale W6, DSM 5388.</title>
        <authorList>
            <person name="Poehlein A."/>
            <person name="Jagirdar A."/>
            <person name="Khonsari B."/>
            <person name="Chibani C.M."/>
            <person name="Gutierrez Gutierrez D.A."/>
            <person name="Davydova E."/>
            <person name="Alghaithi H.S."/>
            <person name="Nair K.P."/>
            <person name="Dhamotharan K."/>
            <person name="Chandran L."/>
            <person name="G W."/>
            <person name="Daniel R."/>
        </authorList>
    </citation>
    <scope>NUCLEOTIDE SEQUENCE [LARGE SCALE GENOMIC DNA]</scope>
    <source>
        <strain evidence="8 9">W6</strain>
    </source>
</reference>
<keyword evidence="4 6" id="KW-1133">Transmembrane helix</keyword>